<keyword evidence="10" id="KW-1185">Reference proteome</keyword>
<name>A0ABT2J371_9PSEU</name>
<dbReference type="InterPro" id="IPR006311">
    <property type="entry name" value="TAT_signal"/>
</dbReference>
<feature type="region of interest" description="Disordered" evidence="8">
    <location>
        <begin position="471"/>
        <end position="499"/>
    </location>
</feature>
<dbReference type="Proteomes" id="UP001156441">
    <property type="component" value="Unassembled WGS sequence"/>
</dbReference>
<evidence type="ECO:0000256" key="5">
    <source>
        <dbReference type="ARBA" id="ARBA00022801"/>
    </source>
</evidence>
<evidence type="ECO:0000256" key="4">
    <source>
        <dbReference type="ARBA" id="ARBA00022512"/>
    </source>
</evidence>
<keyword evidence="5" id="KW-0378">Hydrolase</keyword>
<evidence type="ECO:0000256" key="7">
    <source>
        <dbReference type="ARBA" id="ARBA00048421"/>
    </source>
</evidence>
<evidence type="ECO:0000313" key="10">
    <source>
        <dbReference type="Proteomes" id="UP001156441"/>
    </source>
</evidence>
<evidence type="ECO:0000256" key="3">
    <source>
        <dbReference type="ARBA" id="ARBA00012018"/>
    </source>
</evidence>
<dbReference type="Gene3D" id="3.40.720.10">
    <property type="entry name" value="Alkaline Phosphatase, subunit A"/>
    <property type="match status" value="2"/>
</dbReference>
<keyword evidence="4" id="KW-0964">Secreted</keyword>
<dbReference type="PANTHER" id="PTHR31956">
    <property type="entry name" value="NON-SPECIFIC PHOSPHOLIPASE C4-RELATED"/>
    <property type="match status" value="1"/>
</dbReference>
<evidence type="ECO:0000313" key="9">
    <source>
        <dbReference type="EMBL" id="MCT2582290.1"/>
    </source>
</evidence>
<proteinExistence type="inferred from homology"/>
<keyword evidence="6" id="KW-0843">Virulence</keyword>
<sequence length="499" mass="54809">MTDDSQQDSTFTRRRLLGTATAGGAAAAASLLPSSVQKALATPSTSKRPSLRDVEHVVLLMQENRSFDHYFGTMSGVAGFSDPDAIRLPTGRNVFYQPTDQNADGYVLPFHLDSRTTSAQGMPTAGDYAWDPAHMAWNEGKMDMWLPASYRYFQGNKEHIPRLMGYFEEQDIPFHRALADAFTICDHYHCSILGSTTPNRVMWETGGVDPDGKAGGPILINAMNENRWRTYAENLTDAGVSWRFYQEEGGMRSQTGWFKAFREAPSTSPLYTNSRTVSTGQFEYDAINDRLPSVSWLFPPTDQNEHPNQSMPAAGAQYIASKIDAIAANPDVWAKTVLILVWDENGGMFDHVPPPTPPPGTPEEFVTLTSPGGVNGGGRPLGAGFRVPCIIISPWTAGGWVCSEPFDHTSNLRFLERVTGVAASNISGWRRDTFGDLTSAFRFRGRAAEPPTVPSTSGHLALAKYEVANLPEPAFPEDHQTPPVQERGRRPSTRPPGPR</sequence>
<dbReference type="PANTHER" id="PTHR31956:SF1">
    <property type="entry name" value="NON-SPECIFIC PHOSPHOLIPASE C1"/>
    <property type="match status" value="1"/>
</dbReference>
<keyword evidence="4" id="KW-0134">Cell wall</keyword>
<evidence type="ECO:0000256" key="1">
    <source>
        <dbReference type="ARBA" id="ARBA00004191"/>
    </source>
</evidence>
<dbReference type="PROSITE" id="PS51318">
    <property type="entry name" value="TAT"/>
    <property type="match status" value="1"/>
</dbReference>
<protein>
    <recommendedName>
        <fullName evidence="3">phospholipase C</fullName>
        <ecNumber evidence="3">3.1.4.3</ecNumber>
    </recommendedName>
</protein>
<comment type="catalytic activity">
    <reaction evidence="7">
        <text>a 1,2-diacyl-sn-glycero-3-phosphocholine + H2O = phosphocholine + a 1,2-diacyl-sn-glycerol + H(+)</text>
        <dbReference type="Rhea" id="RHEA:10604"/>
        <dbReference type="ChEBI" id="CHEBI:15377"/>
        <dbReference type="ChEBI" id="CHEBI:15378"/>
        <dbReference type="ChEBI" id="CHEBI:17815"/>
        <dbReference type="ChEBI" id="CHEBI:57643"/>
        <dbReference type="ChEBI" id="CHEBI:295975"/>
        <dbReference type="EC" id="3.1.4.3"/>
    </reaction>
    <physiologicalReaction direction="left-to-right" evidence="7">
        <dbReference type="Rhea" id="RHEA:10605"/>
    </physiologicalReaction>
</comment>
<gene>
    <name evidence="9" type="ORF">JT362_04015</name>
</gene>
<comment type="subcellular location">
    <subcellularLocation>
        <location evidence="1">Secreted</location>
        <location evidence="1">Cell wall</location>
    </subcellularLocation>
</comment>
<evidence type="ECO:0000256" key="2">
    <source>
        <dbReference type="ARBA" id="ARBA00009717"/>
    </source>
</evidence>
<organism evidence="9 10">
    <name type="scientific">Actinophytocola gossypii</name>
    <dbReference type="NCBI Taxonomy" id="2812003"/>
    <lineage>
        <taxon>Bacteria</taxon>
        <taxon>Bacillati</taxon>
        <taxon>Actinomycetota</taxon>
        <taxon>Actinomycetes</taxon>
        <taxon>Pseudonocardiales</taxon>
        <taxon>Pseudonocardiaceae</taxon>
    </lineage>
</organism>
<dbReference type="EMBL" id="JAFFZE010000004">
    <property type="protein sequence ID" value="MCT2582290.1"/>
    <property type="molecule type" value="Genomic_DNA"/>
</dbReference>
<dbReference type="RefSeq" id="WP_260189637.1">
    <property type="nucleotide sequence ID" value="NZ_JAFFZE010000004.1"/>
</dbReference>
<evidence type="ECO:0000256" key="6">
    <source>
        <dbReference type="ARBA" id="ARBA00023026"/>
    </source>
</evidence>
<dbReference type="EC" id="3.1.4.3" evidence="3"/>
<accession>A0ABT2J371</accession>
<dbReference type="Pfam" id="PF04185">
    <property type="entry name" value="Phosphoesterase"/>
    <property type="match status" value="1"/>
</dbReference>
<comment type="caution">
    <text evidence="9">The sequence shown here is derived from an EMBL/GenBank/DDBJ whole genome shotgun (WGS) entry which is preliminary data.</text>
</comment>
<evidence type="ECO:0000256" key="8">
    <source>
        <dbReference type="SAM" id="MobiDB-lite"/>
    </source>
</evidence>
<dbReference type="InterPro" id="IPR007312">
    <property type="entry name" value="Phosphoesterase"/>
</dbReference>
<comment type="similarity">
    <text evidence="2">Belongs to the bacterial phospholipase C family.</text>
</comment>
<dbReference type="InterPro" id="IPR017850">
    <property type="entry name" value="Alkaline_phosphatase_core_sf"/>
</dbReference>
<reference evidence="9 10" key="1">
    <citation type="submission" date="2021-02" db="EMBL/GenBank/DDBJ databases">
        <title>Actinophytocola xerophila sp. nov., isolated from soil of cotton cropping field.</title>
        <authorList>
            <person name="Huang R."/>
            <person name="Chen X."/>
            <person name="Ge X."/>
            <person name="Liu W."/>
        </authorList>
    </citation>
    <scope>NUCLEOTIDE SEQUENCE [LARGE SCALE GENOMIC DNA]</scope>
    <source>
        <strain evidence="9 10">S1-96</strain>
    </source>
</reference>